<dbReference type="SMART" id="SM00090">
    <property type="entry name" value="RIO"/>
    <property type="match status" value="1"/>
</dbReference>
<evidence type="ECO:0000256" key="5">
    <source>
        <dbReference type="ARBA" id="ARBA00022723"/>
    </source>
</evidence>
<sequence>MLTKDYDVMDEIRNAFKLRLFPFKFLVDPIKCFPEISTYRILYTMIETQVLNHVNGIINIGEEAVILHGNLHQSSKECAIKVYKTILSDFKGCNKFQKYDHRFMNRKGGKVSKQTISLCVEKETNNLIRMHEAGIPCPKLVVFNKHILVMEFLGENQLCALTLKYAKLTDDEWIEAYQQVIESMKTLYNKANLIHADLTENNILWHQNKCYFIDVSESIESSHEEAFVCLYRDCTNITRFFSEKDVTHVATPLELVSYITGFDFGDHIALPDLKEAYKLQVNPQAAISPE</sequence>
<dbReference type="PROSITE" id="PS50011">
    <property type="entry name" value="PROTEIN_KINASE_DOM"/>
    <property type="match status" value="1"/>
</dbReference>
<dbReference type="GO" id="GO:0046872">
    <property type="term" value="F:metal ion binding"/>
    <property type="evidence" value="ECO:0007669"/>
    <property type="project" value="UniProtKB-KW"/>
</dbReference>
<feature type="domain" description="Protein kinase" evidence="12">
    <location>
        <begin position="52"/>
        <end position="290"/>
    </location>
</feature>
<dbReference type="SUPFAM" id="SSF56112">
    <property type="entry name" value="Protein kinase-like (PK-like)"/>
    <property type="match status" value="1"/>
</dbReference>
<dbReference type="PANTHER" id="PTHR45723">
    <property type="entry name" value="SERINE/THREONINE-PROTEIN KINASE RIO1"/>
    <property type="match status" value="1"/>
</dbReference>
<evidence type="ECO:0000256" key="1">
    <source>
        <dbReference type="ARBA" id="ARBA00009196"/>
    </source>
</evidence>
<evidence type="ECO:0000256" key="8">
    <source>
        <dbReference type="ARBA" id="ARBA00022840"/>
    </source>
</evidence>
<dbReference type="InterPro" id="IPR000687">
    <property type="entry name" value="RIO_kinase"/>
</dbReference>
<organism evidence="13 14">
    <name type="scientific">Diabrotica balteata</name>
    <name type="common">Banded cucumber beetle</name>
    <dbReference type="NCBI Taxonomy" id="107213"/>
    <lineage>
        <taxon>Eukaryota</taxon>
        <taxon>Metazoa</taxon>
        <taxon>Ecdysozoa</taxon>
        <taxon>Arthropoda</taxon>
        <taxon>Hexapoda</taxon>
        <taxon>Insecta</taxon>
        <taxon>Pterygota</taxon>
        <taxon>Neoptera</taxon>
        <taxon>Endopterygota</taxon>
        <taxon>Coleoptera</taxon>
        <taxon>Polyphaga</taxon>
        <taxon>Cucujiformia</taxon>
        <taxon>Chrysomeloidea</taxon>
        <taxon>Chrysomelidae</taxon>
        <taxon>Galerucinae</taxon>
        <taxon>Diabroticina</taxon>
        <taxon>Diabroticites</taxon>
        <taxon>Diabrotica</taxon>
    </lineage>
</organism>
<keyword evidence="4" id="KW-0808">Transferase</keyword>
<dbReference type="OrthoDB" id="205248at2759"/>
<gene>
    <name evidence="13" type="ORF">DIABBA_LOCUS2054</name>
</gene>
<dbReference type="Proteomes" id="UP001153709">
    <property type="component" value="Chromosome 1"/>
</dbReference>
<dbReference type="Gene3D" id="1.10.510.10">
    <property type="entry name" value="Transferase(Phosphotransferase) domain 1"/>
    <property type="match status" value="1"/>
</dbReference>
<comment type="catalytic activity">
    <reaction evidence="10">
        <text>L-threonyl-[protein] + ATP = O-phospho-L-threonyl-[protein] + ADP + H(+)</text>
        <dbReference type="Rhea" id="RHEA:46608"/>
        <dbReference type="Rhea" id="RHEA-COMP:11060"/>
        <dbReference type="Rhea" id="RHEA-COMP:11605"/>
        <dbReference type="ChEBI" id="CHEBI:15378"/>
        <dbReference type="ChEBI" id="CHEBI:30013"/>
        <dbReference type="ChEBI" id="CHEBI:30616"/>
        <dbReference type="ChEBI" id="CHEBI:61977"/>
        <dbReference type="ChEBI" id="CHEBI:456216"/>
        <dbReference type="EC" id="2.7.11.1"/>
    </reaction>
</comment>
<evidence type="ECO:0000256" key="10">
    <source>
        <dbReference type="ARBA" id="ARBA00047899"/>
    </source>
</evidence>
<evidence type="ECO:0000256" key="4">
    <source>
        <dbReference type="ARBA" id="ARBA00022679"/>
    </source>
</evidence>
<keyword evidence="9" id="KW-0460">Magnesium</keyword>
<evidence type="ECO:0000256" key="7">
    <source>
        <dbReference type="ARBA" id="ARBA00022777"/>
    </source>
</evidence>
<dbReference type="EMBL" id="OU898276">
    <property type="protein sequence ID" value="CAG9828114.1"/>
    <property type="molecule type" value="Genomic_DNA"/>
</dbReference>
<evidence type="ECO:0000256" key="6">
    <source>
        <dbReference type="ARBA" id="ARBA00022741"/>
    </source>
</evidence>
<dbReference type="InterPro" id="IPR000719">
    <property type="entry name" value="Prot_kinase_dom"/>
</dbReference>
<evidence type="ECO:0000256" key="2">
    <source>
        <dbReference type="ARBA" id="ARBA00012513"/>
    </source>
</evidence>
<keyword evidence="8" id="KW-0067">ATP-binding</keyword>
<keyword evidence="6" id="KW-0547">Nucleotide-binding</keyword>
<dbReference type="EC" id="2.7.11.1" evidence="2"/>
<evidence type="ECO:0000313" key="13">
    <source>
        <dbReference type="EMBL" id="CAG9828114.1"/>
    </source>
</evidence>
<keyword evidence="5" id="KW-0479">Metal-binding</keyword>
<evidence type="ECO:0000256" key="3">
    <source>
        <dbReference type="ARBA" id="ARBA00022527"/>
    </source>
</evidence>
<dbReference type="Gene3D" id="3.30.200.20">
    <property type="entry name" value="Phosphorylase Kinase, domain 1"/>
    <property type="match status" value="1"/>
</dbReference>
<name>A0A9N9SPE4_DIABA</name>
<evidence type="ECO:0000256" key="9">
    <source>
        <dbReference type="ARBA" id="ARBA00022842"/>
    </source>
</evidence>
<dbReference type="InterPro" id="IPR018934">
    <property type="entry name" value="RIO_dom"/>
</dbReference>
<dbReference type="AlphaFoldDB" id="A0A9N9SPE4"/>
<proteinExistence type="inferred from homology"/>
<comment type="catalytic activity">
    <reaction evidence="11">
        <text>L-seryl-[protein] + ATP = O-phospho-L-seryl-[protein] + ADP + H(+)</text>
        <dbReference type="Rhea" id="RHEA:17989"/>
        <dbReference type="Rhea" id="RHEA-COMP:9863"/>
        <dbReference type="Rhea" id="RHEA-COMP:11604"/>
        <dbReference type="ChEBI" id="CHEBI:15378"/>
        <dbReference type="ChEBI" id="CHEBI:29999"/>
        <dbReference type="ChEBI" id="CHEBI:30616"/>
        <dbReference type="ChEBI" id="CHEBI:83421"/>
        <dbReference type="ChEBI" id="CHEBI:456216"/>
        <dbReference type="EC" id="2.7.11.1"/>
    </reaction>
</comment>
<comment type="similarity">
    <text evidence="1">Belongs to the protein kinase superfamily. RIO-type Ser/Thr kinase family.</text>
</comment>
<evidence type="ECO:0000259" key="12">
    <source>
        <dbReference type="PROSITE" id="PS50011"/>
    </source>
</evidence>
<keyword evidence="3" id="KW-0723">Serine/threonine-protein kinase</keyword>
<dbReference type="Pfam" id="PF01163">
    <property type="entry name" value="RIO1"/>
    <property type="match status" value="1"/>
</dbReference>
<dbReference type="InterPro" id="IPR051272">
    <property type="entry name" value="RIO-type_Ser/Thr_kinase"/>
</dbReference>
<evidence type="ECO:0000313" key="14">
    <source>
        <dbReference type="Proteomes" id="UP001153709"/>
    </source>
</evidence>
<accession>A0A9N9SPE4</accession>
<dbReference type="GO" id="GO:0005524">
    <property type="term" value="F:ATP binding"/>
    <property type="evidence" value="ECO:0007669"/>
    <property type="project" value="UniProtKB-KW"/>
</dbReference>
<keyword evidence="14" id="KW-1185">Reference proteome</keyword>
<keyword evidence="7" id="KW-0418">Kinase</keyword>
<dbReference type="InterPro" id="IPR011009">
    <property type="entry name" value="Kinase-like_dom_sf"/>
</dbReference>
<dbReference type="GO" id="GO:0004674">
    <property type="term" value="F:protein serine/threonine kinase activity"/>
    <property type="evidence" value="ECO:0007669"/>
    <property type="project" value="UniProtKB-KW"/>
</dbReference>
<evidence type="ECO:0000256" key="11">
    <source>
        <dbReference type="ARBA" id="ARBA00048679"/>
    </source>
</evidence>
<protein>
    <recommendedName>
        <fullName evidence="2">non-specific serine/threonine protein kinase</fullName>
        <ecNumber evidence="2">2.7.11.1</ecNumber>
    </recommendedName>
</protein>
<reference evidence="13" key="1">
    <citation type="submission" date="2022-01" db="EMBL/GenBank/DDBJ databases">
        <authorList>
            <person name="King R."/>
        </authorList>
    </citation>
    <scope>NUCLEOTIDE SEQUENCE</scope>
</reference>